<dbReference type="EMBL" id="MN738968">
    <property type="protein sequence ID" value="QHT33446.1"/>
    <property type="molecule type" value="Genomic_DNA"/>
</dbReference>
<feature type="region of interest" description="Disordered" evidence="1">
    <location>
        <begin position="94"/>
        <end position="126"/>
    </location>
</feature>
<feature type="compositionally biased region" description="Polar residues" evidence="1">
    <location>
        <begin position="94"/>
        <end position="112"/>
    </location>
</feature>
<evidence type="ECO:0000313" key="3">
    <source>
        <dbReference type="EMBL" id="QHT33446.1"/>
    </source>
</evidence>
<keyword evidence="2" id="KW-0812">Transmembrane</keyword>
<name>A0A6C0EWB1_9ZZZZ</name>
<evidence type="ECO:0000256" key="2">
    <source>
        <dbReference type="SAM" id="Phobius"/>
    </source>
</evidence>
<evidence type="ECO:0000256" key="1">
    <source>
        <dbReference type="SAM" id="MobiDB-lite"/>
    </source>
</evidence>
<keyword evidence="2" id="KW-1133">Transmembrane helix</keyword>
<proteinExistence type="predicted"/>
<feature type="transmembrane region" description="Helical" evidence="2">
    <location>
        <begin position="7"/>
        <end position="25"/>
    </location>
</feature>
<sequence length="126" mass="14137">MKFKCKNAILYIFIICIIIILYYGLGKINANAKIIEGNTNAATSATNSEMKQMIKNMDKYVTTKVEPKVTIFLGNLKSVTDKINEDIRKETDSKLNNFGTKNSENTKYSSQKKVPPFSASEITNSI</sequence>
<protein>
    <submittedName>
        <fullName evidence="3">Uncharacterized protein</fullName>
    </submittedName>
</protein>
<accession>A0A6C0EWB1</accession>
<reference evidence="3" key="1">
    <citation type="journal article" date="2020" name="Nature">
        <title>Giant virus diversity and host interactions through global metagenomics.</title>
        <authorList>
            <person name="Schulz F."/>
            <person name="Roux S."/>
            <person name="Paez-Espino D."/>
            <person name="Jungbluth S."/>
            <person name="Walsh D.A."/>
            <person name="Denef V.J."/>
            <person name="McMahon K.D."/>
            <person name="Konstantinidis K.T."/>
            <person name="Eloe-Fadrosh E.A."/>
            <person name="Kyrpides N.C."/>
            <person name="Woyke T."/>
        </authorList>
    </citation>
    <scope>NUCLEOTIDE SEQUENCE</scope>
    <source>
        <strain evidence="3">GVMAG-M-3300009161-36</strain>
    </source>
</reference>
<dbReference type="AlphaFoldDB" id="A0A6C0EWB1"/>
<keyword evidence="2" id="KW-0472">Membrane</keyword>
<organism evidence="3">
    <name type="scientific">viral metagenome</name>
    <dbReference type="NCBI Taxonomy" id="1070528"/>
    <lineage>
        <taxon>unclassified sequences</taxon>
        <taxon>metagenomes</taxon>
        <taxon>organismal metagenomes</taxon>
    </lineage>
</organism>